<dbReference type="InterPro" id="IPR051540">
    <property type="entry name" value="S-2-haloacid_dehalogenase"/>
</dbReference>
<evidence type="ECO:0000313" key="3">
    <source>
        <dbReference type="EMBL" id="GAA3553074.1"/>
    </source>
</evidence>
<sequence>MLCVVDVNETLLDLTALDPLFTALTGTPAARREWFALAIHTVLTVTAAGGYRDFGEITGLAAAEICAQHGHELTPGELAGIREGLRSAPAQPDAAEGLDLLRTAGHQVVALTNSPLATGEAQLQNAGLATKLDRIFSAQQVSRLKPAPEPYQQVLRAFATEPDRAVMIAAHGWDIAGAQAAGLHTALLARPGVRPLPGTSAATYTAADLPALARAIGAS</sequence>
<dbReference type="Pfam" id="PF00702">
    <property type="entry name" value="Hydrolase"/>
    <property type="match status" value="1"/>
</dbReference>
<keyword evidence="4" id="KW-1185">Reference proteome</keyword>
<name>A0ABP6WKS9_9PSEU</name>
<comment type="similarity">
    <text evidence="1">Belongs to the HAD-like hydrolase superfamily. S-2-haloalkanoic acid dehalogenase family.</text>
</comment>
<dbReference type="Gene3D" id="1.10.150.240">
    <property type="entry name" value="Putative phosphatase, domain 2"/>
    <property type="match status" value="1"/>
</dbReference>
<dbReference type="EMBL" id="BAAAZN010000008">
    <property type="protein sequence ID" value="GAA3553074.1"/>
    <property type="molecule type" value="Genomic_DNA"/>
</dbReference>
<proteinExistence type="inferred from homology"/>
<dbReference type="PANTHER" id="PTHR43316">
    <property type="entry name" value="HYDROLASE, HALOACID DELAHOGENASE-RELATED"/>
    <property type="match status" value="1"/>
</dbReference>
<keyword evidence="2 3" id="KW-0378">Hydrolase</keyword>
<evidence type="ECO:0000313" key="4">
    <source>
        <dbReference type="Proteomes" id="UP001500689"/>
    </source>
</evidence>
<gene>
    <name evidence="3" type="ORF">GCM10022222_40990</name>
</gene>
<dbReference type="GO" id="GO:0016787">
    <property type="term" value="F:hydrolase activity"/>
    <property type="evidence" value="ECO:0007669"/>
    <property type="project" value="UniProtKB-KW"/>
</dbReference>
<dbReference type="Gene3D" id="3.40.50.1000">
    <property type="entry name" value="HAD superfamily/HAD-like"/>
    <property type="match status" value="1"/>
</dbReference>
<dbReference type="PRINTS" id="PR00413">
    <property type="entry name" value="HADHALOGNASE"/>
</dbReference>
<dbReference type="CDD" id="cd02588">
    <property type="entry name" value="HAD_L2-DEX"/>
    <property type="match status" value="1"/>
</dbReference>
<dbReference type="RefSeq" id="WP_344862100.1">
    <property type="nucleotide sequence ID" value="NZ_BAAAZN010000008.1"/>
</dbReference>
<dbReference type="InterPro" id="IPR006439">
    <property type="entry name" value="HAD-SF_hydro_IA"/>
</dbReference>
<dbReference type="PANTHER" id="PTHR43316:SF3">
    <property type="entry name" value="HALOACID DEHALOGENASE, TYPE II (AFU_ORTHOLOGUE AFUA_2G07750)-RELATED"/>
    <property type="match status" value="1"/>
</dbReference>
<organism evidence="3 4">
    <name type="scientific">Amycolatopsis ultiminotia</name>
    <dbReference type="NCBI Taxonomy" id="543629"/>
    <lineage>
        <taxon>Bacteria</taxon>
        <taxon>Bacillati</taxon>
        <taxon>Actinomycetota</taxon>
        <taxon>Actinomycetes</taxon>
        <taxon>Pseudonocardiales</taxon>
        <taxon>Pseudonocardiaceae</taxon>
        <taxon>Amycolatopsis</taxon>
    </lineage>
</organism>
<dbReference type="NCBIfam" id="TIGR01493">
    <property type="entry name" value="HAD-SF-IA-v2"/>
    <property type="match status" value="1"/>
</dbReference>
<dbReference type="InterPro" id="IPR036412">
    <property type="entry name" value="HAD-like_sf"/>
</dbReference>
<dbReference type="Proteomes" id="UP001500689">
    <property type="component" value="Unassembled WGS sequence"/>
</dbReference>
<dbReference type="NCBIfam" id="TIGR01428">
    <property type="entry name" value="HAD_type_II"/>
    <property type="match status" value="1"/>
</dbReference>
<dbReference type="SUPFAM" id="SSF56784">
    <property type="entry name" value="HAD-like"/>
    <property type="match status" value="1"/>
</dbReference>
<dbReference type="InterPro" id="IPR023198">
    <property type="entry name" value="PGP-like_dom2"/>
</dbReference>
<dbReference type="InterPro" id="IPR006328">
    <property type="entry name" value="2-HAD"/>
</dbReference>
<protein>
    <submittedName>
        <fullName evidence="3">HAD family hydrolase</fullName>
    </submittedName>
</protein>
<evidence type="ECO:0000256" key="2">
    <source>
        <dbReference type="ARBA" id="ARBA00022801"/>
    </source>
</evidence>
<reference evidence="4" key="1">
    <citation type="journal article" date="2019" name="Int. J. Syst. Evol. Microbiol.">
        <title>The Global Catalogue of Microorganisms (GCM) 10K type strain sequencing project: providing services to taxonomists for standard genome sequencing and annotation.</title>
        <authorList>
            <consortium name="The Broad Institute Genomics Platform"/>
            <consortium name="The Broad Institute Genome Sequencing Center for Infectious Disease"/>
            <person name="Wu L."/>
            <person name="Ma J."/>
        </authorList>
    </citation>
    <scope>NUCLEOTIDE SEQUENCE [LARGE SCALE GENOMIC DNA]</scope>
    <source>
        <strain evidence="4">JCM 16898</strain>
    </source>
</reference>
<evidence type="ECO:0000256" key="1">
    <source>
        <dbReference type="ARBA" id="ARBA00008106"/>
    </source>
</evidence>
<accession>A0ABP6WKS9</accession>
<comment type="caution">
    <text evidence="3">The sequence shown here is derived from an EMBL/GenBank/DDBJ whole genome shotgun (WGS) entry which is preliminary data.</text>
</comment>
<dbReference type="InterPro" id="IPR023214">
    <property type="entry name" value="HAD_sf"/>
</dbReference>